<name>A0A381V8D6_9ZZZZ</name>
<dbReference type="AlphaFoldDB" id="A0A381V8D6"/>
<keyword evidence="1" id="KW-0031">Aminopeptidase</keyword>
<keyword evidence="2" id="KW-0645">Protease</keyword>
<proteinExistence type="inferred from homology"/>
<dbReference type="GO" id="GO:0006508">
    <property type="term" value="P:proteolysis"/>
    <property type="evidence" value="ECO:0007669"/>
    <property type="project" value="UniProtKB-KW"/>
</dbReference>
<sequence length="253" mass="28072">MIRIRTKREIEFITASCQIVSDTLDMLTNYVKPGVKITELDQRAEEFIINCGARPAFKGYMGFPSTLCVSVDDEVVHGIPNDRVLKDGQIVGIDCGAEKDGYFGDHARTFSVGIVSNDKQKLMDVTHKSLMLGIAEATPDNYVSDIGYAIQSYVEKFGYSVVRELVGHGIGTELHEEPQIPNYGEPKQGYKLREGMCIAIEPMINLGRKEIKTDSDGWTIRTIDGEVSAHFEHTIAITSNGPIILSQRNNNND</sequence>
<dbReference type="CDD" id="cd01086">
    <property type="entry name" value="MetAP1"/>
    <property type="match status" value="1"/>
</dbReference>
<dbReference type="PRINTS" id="PR00599">
    <property type="entry name" value="MAPEPTIDASE"/>
</dbReference>
<feature type="domain" description="Peptidase M24" evidence="5">
    <location>
        <begin position="13"/>
        <end position="238"/>
    </location>
</feature>
<reference evidence="6" key="1">
    <citation type="submission" date="2018-05" db="EMBL/GenBank/DDBJ databases">
        <authorList>
            <person name="Lanie J.A."/>
            <person name="Ng W.-L."/>
            <person name="Kazmierczak K.M."/>
            <person name="Andrzejewski T.M."/>
            <person name="Davidsen T.M."/>
            <person name="Wayne K.J."/>
            <person name="Tettelin H."/>
            <person name="Glass J.I."/>
            <person name="Rusch D."/>
            <person name="Podicherti R."/>
            <person name="Tsui H.-C.T."/>
            <person name="Winkler M.E."/>
        </authorList>
    </citation>
    <scope>NUCLEOTIDE SEQUENCE</scope>
</reference>
<dbReference type="GO" id="GO:0046872">
    <property type="term" value="F:metal ion binding"/>
    <property type="evidence" value="ECO:0007669"/>
    <property type="project" value="UniProtKB-KW"/>
</dbReference>
<dbReference type="Pfam" id="PF00557">
    <property type="entry name" value="Peptidase_M24"/>
    <property type="match status" value="1"/>
</dbReference>
<evidence type="ECO:0000259" key="5">
    <source>
        <dbReference type="Pfam" id="PF00557"/>
    </source>
</evidence>
<dbReference type="NCBIfam" id="TIGR00500">
    <property type="entry name" value="met_pdase_I"/>
    <property type="match status" value="1"/>
</dbReference>
<dbReference type="InterPro" id="IPR036005">
    <property type="entry name" value="Creatinase/aminopeptidase-like"/>
</dbReference>
<dbReference type="EMBL" id="UINC01008128">
    <property type="protein sequence ID" value="SVA36639.1"/>
    <property type="molecule type" value="Genomic_DNA"/>
</dbReference>
<dbReference type="GO" id="GO:0070006">
    <property type="term" value="F:metalloaminopeptidase activity"/>
    <property type="evidence" value="ECO:0007669"/>
    <property type="project" value="InterPro"/>
</dbReference>
<dbReference type="GO" id="GO:0005829">
    <property type="term" value="C:cytosol"/>
    <property type="evidence" value="ECO:0007669"/>
    <property type="project" value="TreeGrafter"/>
</dbReference>
<dbReference type="SUPFAM" id="SSF55920">
    <property type="entry name" value="Creatinase/aminopeptidase"/>
    <property type="match status" value="1"/>
</dbReference>
<keyword evidence="4" id="KW-0378">Hydrolase</keyword>
<dbReference type="InterPro" id="IPR002467">
    <property type="entry name" value="Pept_M24A_MAP1"/>
</dbReference>
<protein>
    <recommendedName>
        <fullName evidence="5">Peptidase M24 domain-containing protein</fullName>
    </recommendedName>
</protein>
<evidence type="ECO:0000256" key="3">
    <source>
        <dbReference type="ARBA" id="ARBA00022723"/>
    </source>
</evidence>
<evidence type="ECO:0000313" key="6">
    <source>
        <dbReference type="EMBL" id="SVA36639.1"/>
    </source>
</evidence>
<dbReference type="InterPro" id="IPR001714">
    <property type="entry name" value="Pept_M24_MAP"/>
</dbReference>
<dbReference type="HAMAP" id="MF_01974">
    <property type="entry name" value="MetAP_1"/>
    <property type="match status" value="1"/>
</dbReference>
<keyword evidence="3" id="KW-0479">Metal-binding</keyword>
<evidence type="ECO:0000256" key="1">
    <source>
        <dbReference type="ARBA" id="ARBA00022438"/>
    </source>
</evidence>
<dbReference type="Gene3D" id="3.90.230.10">
    <property type="entry name" value="Creatinase/methionine aminopeptidase superfamily"/>
    <property type="match status" value="1"/>
</dbReference>
<dbReference type="PANTHER" id="PTHR43330:SF27">
    <property type="entry name" value="METHIONINE AMINOPEPTIDASE"/>
    <property type="match status" value="1"/>
</dbReference>
<evidence type="ECO:0000256" key="4">
    <source>
        <dbReference type="ARBA" id="ARBA00022801"/>
    </source>
</evidence>
<dbReference type="PANTHER" id="PTHR43330">
    <property type="entry name" value="METHIONINE AMINOPEPTIDASE"/>
    <property type="match status" value="1"/>
</dbReference>
<accession>A0A381V8D6</accession>
<evidence type="ECO:0000256" key="2">
    <source>
        <dbReference type="ARBA" id="ARBA00022670"/>
    </source>
</evidence>
<organism evidence="6">
    <name type="scientific">marine metagenome</name>
    <dbReference type="NCBI Taxonomy" id="408172"/>
    <lineage>
        <taxon>unclassified sequences</taxon>
        <taxon>metagenomes</taxon>
        <taxon>ecological metagenomes</taxon>
    </lineage>
</organism>
<gene>
    <name evidence="6" type="ORF">METZ01_LOCUS89493</name>
</gene>
<dbReference type="InterPro" id="IPR000994">
    <property type="entry name" value="Pept_M24"/>
</dbReference>